<name>A0AAD7SBK6_9TELE</name>
<accession>A0AAD7SBK6</accession>
<gene>
    <name evidence="3" type="ORF">AAFF_G00410130</name>
</gene>
<feature type="region of interest" description="Disordered" evidence="2">
    <location>
        <begin position="32"/>
        <end position="52"/>
    </location>
</feature>
<dbReference type="EMBL" id="JAINUG010000082">
    <property type="protein sequence ID" value="KAJ8399602.1"/>
    <property type="molecule type" value="Genomic_DNA"/>
</dbReference>
<evidence type="ECO:0000256" key="2">
    <source>
        <dbReference type="SAM" id="MobiDB-lite"/>
    </source>
</evidence>
<feature type="compositionally biased region" description="Basic and acidic residues" evidence="2">
    <location>
        <begin position="33"/>
        <end position="48"/>
    </location>
</feature>
<keyword evidence="4" id="KW-1185">Reference proteome</keyword>
<dbReference type="Proteomes" id="UP001221898">
    <property type="component" value="Unassembled WGS sequence"/>
</dbReference>
<dbReference type="Gene3D" id="3.40.50.1110">
    <property type="entry name" value="SGNH hydrolase"/>
    <property type="match status" value="1"/>
</dbReference>
<dbReference type="SUPFAM" id="SSF52266">
    <property type="entry name" value="SGNH hydrolase"/>
    <property type="match status" value="1"/>
</dbReference>
<keyword evidence="1" id="KW-0175">Coiled coil</keyword>
<evidence type="ECO:0000313" key="4">
    <source>
        <dbReference type="Proteomes" id="UP001221898"/>
    </source>
</evidence>
<dbReference type="InterPro" id="IPR036514">
    <property type="entry name" value="SGNH_hydro_sf"/>
</dbReference>
<protein>
    <submittedName>
        <fullName evidence="3">Uncharacterized protein</fullName>
    </submittedName>
</protein>
<evidence type="ECO:0000256" key="1">
    <source>
        <dbReference type="SAM" id="Coils"/>
    </source>
</evidence>
<organism evidence="3 4">
    <name type="scientific">Aldrovandia affinis</name>
    <dbReference type="NCBI Taxonomy" id="143900"/>
    <lineage>
        <taxon>Eukaryota</taxon>
        <taxon>Metazoa</taxon>
        <taxon>Chordata</taxon>
        <taxon>Craniata</taxon>
        <taxon>Vertebrata</taxon>
        <taxon>Euteleostomi</taxon>
        <taxon>Actinopterygii</taxon>
        <taxon>Neopterygii</taxon>
        <taxon>Teleostei</taxon>
        <taxon>Notacanthiformes</taxon>
        <taxon>Halosauridae</taxon>
        <taxon>Aldrovandia</taxon>
    </lineage>
</organism>
<feature type="coiled-coil region" evidence="1">
    <location>
        <begin position="80"/>
        <end position="156"/>
    </location>
</feature>
<reference evidence="3" key="1">
    <citation type="journal article" date="2023" name="Science">
        <title>Genome structures resolve the early diversification of teleost fishes.</title>
        <authorList>
            <person name="Parey E."/>
            <person name="Louis A."/>
            <person name="Montfort J."/>
            <person name="Bouchez O."/>
            <person name="Roques C."/>
            <person name="Iampietro C."/>
            <person name="Lluch J."/>
            <person name="Castinel A."/>
            <person name="Donnadieu C."/>
            <person name="Desvignes T."/>
            <person name="Floi Bucao C."/>
            <person name="Jouanno E."/>
            <person name="Wen M."/>
            <person name="Mejri S."/>
            <person name="Dirks R."/>
            <person name="Jansen H."/>
            <person name="Henkel C."/>
            <person name="Chen W.J."/>
            <person name="Zahm M."/>
            <person name="Cabau C."/>
            <person name="Klopp C."/>
            <person name="Thompson A.W."/>
            <person name="Robinson-Rechavi M."/>
            <person name="Braasch I."/>
            <person name="Lecointre G."/>
            <person name="Bobe J."/>
            <person name="Postlethwait J.H."/>
            <person name="Berthelot C."/>
            <person name="Roest Crollius H."/>
            <person name="Guiguen Y."/>
        </authorList>
    </citation>
    <scope>NUCLEOTIDE SEQUENCE</scope>
    <source>
        <strain evidence="3">NC1722</strain>
    </source>
</reference>
<dbReference type="AlphaFoldDB" id="A0AAD7SBK6"/>
<sequence>MLTINIYHSGTVMVQGTESSLAQFEPSFQPLKEQAEEHKQEPELKTLESEPQNSTILVNEPTPVLPVHCVPNSPKLYSSIRTLRASLAVLEREFTESREETLANSSPSSHTEQANCEIASLLSQHRTEIQELRAATRHLEEDNQALRTELHRVTQELAKSDPQSQKQRLSDATHILIHTGTNDLSTRRIDVAKALRQVAAKARQKYPAAKVTISTLLPRLDVPQRVIHSINVEVSRGCALLPNVNLAHHHDIRHHHLHDQVHLNKEGVKMFAKSKVNAAVYQEILEHFMLPSADKLYGDADFIFQQDLAPAHTAKSTNT</sequence>
<evidence type="ECO:0000313" key="3">
    <source>
        <dbReference type="EMBL" id="KAJ8399602.1"/>
    </source>
</evidence>
<comment type="caution">
    <text evidence="3">The sequence shown here is derived from an EMBL/GenBank/DDBJ whole genome shotgun (WGS) entry which is preliminary data.</text>
</comment>
<proteinExistence type="predicted"/>